<name>A0A7S0JHI1_9EUKA</name>
<dbReference type="AlphaFoldDB" id="A0A7S0JHI1"/>
<proteinExistence type="predicted"/>
<organism evidence="1">
    <name type="scientific">Calcidiscus leptoporus</name>
    <dbReference type="NCBI Taxonomy" id="127549"/>
    <lineage>
        <taxon>Eukaryota</taxon>
        <taxon>Haptista</taxon>
        <taxon>Haptophyta</taxon>
        <taxon>Prymnesiophyceae</taxon>
        <taxon>Coccolithales</taxon>
        <taxon>Calcidiscaceae</taxon>
        <taxon>Calcidiscus</taxon>
    </lineage>
</organism>
<dbReference type="EMBL" id="HBER01054401">
    <property type="protein sequence ID" value="CAD8551867.1"/>
    <property type="molecule type" value="Transcribed_RNA"/>
</dbReference>
<sequence length="115" mass="12852">MGRHELMMHPKPQQTARLTVTTLDILLQLKIRTEISYVVFEHRGGFASGVDTRPSPAMGDEQVLDTPMSDFLVDVDMLGLETCSILARGCPKYTREPTRIKSTCCGHRLSTQETS</sequence>
<gene>
    <name evidence="1" type="ORF">CLEP1334_LOCUS27157</name>
</gene>
<evidence type="ECO:0000313" key="1">
    <source>
        <dbReference type="EMBL" id="CAD8551867.1"/>
    </source>
</evidence>
<accession>A0A7S0JHI1</accession>
<reference evidence="1" key="1">
    <citation type="submission" date="2021-01" db="EMBL/GenBank/DDBJ databases">
        <authorList>
            <person name="Corre E."/>
            <person name="Pelletier E."/>
            <person name="Niang G."/>
            <person name="Scheremetjew M."/>
            <person name="Finn R."/>
            <person name="Kale V."/>
            <person name="Holt S."/>
            <person name="Cochrane G."/>
            <person name="Meng A."/>
            <person name="Brown T."/>
            <person name="Cohen L."/>
        </authorList>
    </citation>
    <scope>NUCLEOTIDE SEQUENCE</scope>
    <source>
        <strain evidence="1">RCC1130</strain>
    </source>
</reference>
<protein>
    <submittedName>
        <fullName evidence="1">Uncharacterized protein</fullName>
    </submittedName>
</protein>